<dbReference type="STRING" id="871652.SAMN04515673_10558"/>
<gene>
    <name evidence="4" type="ORF">SAMN04515673_10558</name>
</gene>
<dbReference type="PANTHER" id="PTHR32309:SF13">
    <property type="entry name" value="FERRIC ENTEROBACTIN TRANSPORT PROTEIN FEPE"/>
    <property type="match status" value="1"/>
</dbReference>
<evidence type="ECO:0000313" key="5">
    <source>
        <dbReference type="Proteomes" id="UP000199302"/>
    </source>
</evidence>
<keyword evidence="3" id="KW-0812">Transmembrane</keyword>
<dbReference type="EMBL" id="FOYI01000005">
    <property type="protein sequence ID" value="SFR08409.1"/>
    <property type="molecule type" value="Genomic_DNA"/>
</dbReference>
<dbReference type="AlphaFoldDB" id="A0A1I6DSI0"/>
<proteinExistence type="predicted"/>
<keyword evidence="5" id="KW-1185">Reference proteome</keyword>
<keyword evidence="1" id="KW-0175">Coiled coil</keyword>
<dbReference type="GO" id="GO:0004713">
    <property type="term" value="F:protein tyrosine kinase activity"/>
    <property type="evidence" value="ECO:0007669"/>
    <property type="project" value="TreeGrafter"/>
</dbReference>
<accession>A0A1I6DSI0</accession>
<feature type="region of interest" description="Disordered" evidence="2">
    <location>
        <begin position="110"/>
        <end position="172"/>
    </location>
</feature>
<dbReference type="PANTHER" id="PTHR32309">
    <property type="entry name" value="TYROSINE-PROTEIN KINASE"/>
    <property type="match status" value="1"/>
</dbReference>
<sequence>MTTKIKVKKYRVERRRPGAEPSPAPADPPFPVAGESGDEFPQEAANPNPSPEAPDATPPAPGSAAEAIAAIGKEGLTTRQLRMARRLATKHGLEPSSDYDAVHKLRGRGIDPFARPNSLSRQSAGAAAPQPAPAAKAPTESAEPERVQLPQRRESDSLPDRPKRRSPLDQRMAEVARIQREIVRRRRRKLALLFARLSFFVLLPTLIAGIYYTRIATPMYATKSDFVIQTAETGSSGGFGAMLPMQLNTNRDSINVQSYLESRDAMLRLDEELQFKAHFQQPSIDPLQRLDADASNEDAYKVYSKRVKLGYDPTEGVIRMEVIAADPQTSQQISERLIAYAEERVDNLTIRKREDQLAEARRTLEKAVDDRRAAQEALVELQQTAALVDPEARISALRGQITQREIELQEKQLSLQALLDNLRPNQSRVDGVERDISRLEALLQDLRRQMNDANSGEDSLANVTTRIRLAQSDLEMQNLMLQSALQNMETSQIEVNRQTRYLSRSVDPVAPDEATYPRAFENTALAFLIFSGLYLVLSLTISVLREQVST</sequence>
<dbReference type="OrthoDB" id="7810642at2"/>
<evidence type="ECO:0000313" key="4">
    <source>
        <dbReference type="EMBL" id="SFR08409.1"/>
    </source>
</evidence>
<feature type="compositionally biased region" description="Basic and acidic residues" evidence="2">
    <location>
        <begin position="143"/>
        <end position="172"/>
    </location>
</feature>
<feature type="region of interest" description="Disordered" evidence="2">
    <location>
        <begin position="1"/>
        <end position="64"/>
    </location>
</feature>
<feature type="compositionally biased region" description="Low complexity" evidence="2">
    <location>
        <begin position="124"/>
        <end position="138"/>
    </location>
</feature>
<keyword evidence="3" id="KW-1133">Transmembrane helix</keyword>
<keyword evidence="3" id="KW-0472">Membrane</keyword>
<dbReference type="GO" id="GO:0005886">
    <property type="term" value="C:plasma membrane"/>
    <property type="evidence" value="ECO:0007669"/>
    <property type="project" value="TreeGrafter"/>
</dbReference>
<feature type="coiled-coil region" evidence="1">
    <location>
        <begin position="429"/>
        <end position="456"/>
    </location>
</feature>
<feature type="coiled-coil region" evidence="1">
    <location>
        <begin position="350"/>
        <end position="384"/>
    </location>
</feature>
<feature type="compositionally biased region" description="Basic residues" evidence="2">
    <location>
        <begin position="1"/>
        <end position="14"/>
    </location>
</feature>
<dbReference type="InterPro" id="IPR050445">
    <property type="entry name" value="Bact_polysacc_biosynth/exp"/>
</dbReference>
<feature type="transmembrane region" description="Helical" evidence="3">
    <location>
        <begin position="524"/>
        <end position="544"/>
    </location>
</feature>
<feature type="transmembrane region" description="Helical" evidence="3">
    <location>
        <begin position="190"/>
        <end position="212"/>
    </location>
</feature>
<dbReference type="Proteomes" id="UP000199302">
    <property type="component" value="Unassembled WGS sequence"/>
</dbReference>
<reference evidence="4 5" key="1">
    <citation type="submission" date="2016-10" db="EMBL/GenBank/DDBJ databases">
        <authorList>
            <person name="de Groot N.N."/>
        </authorList>
    </citation>
    <scope>NUCLEOTIDE SEQUENCE [LARGE SCALE GENOMIC DNA]</scope>
    <source>
        <strain evidence="5">KMM 9023,NRIC 0796,JCM 17311,KCTC 23692</strain>
    </source>
</reference>
<dbReference type="RefSeq" id="WP_092079403.1">
    <property type="nucleotide sequence ID" value="NZ_FOYI01000005.1"/>
</dbReference>
<organism evidence="4 5">
    <name type="scientific">Poseidonocella sedimentorum</name>
    <dbReference type="NCBI Taxonomy" id="871652"/>
    <lineage>
        <taxon>Bacteria</taxon>
        <taxon>Pseudomonadati</taxon>
        <taxon>Pseudomonadota</taxon>
        <taxon>Alphaproteobacteria</taxon>
        <taxon>Rhodobacterales</taxon>
        <taxon>Roseobacteraceae</taxon>
        <taxon>Poseidonocella</taxon>
    </lineage>
</organism>
<evidence type="ECO:0000256" key="1">
    <source>
        <dbReference type="SAM" id="Coils"/>
    </source>
</evidence>
<feature type="compositionally biased region" description="Pro residues" evidence="2">
    <location>
        <begin position="20"/>
        <end position="31"/>
    </location>
</feature>
<name>A0A1I6DSI0_9RHOB</name>
<protein>
    <submittedName>
        <fullName evidence="4">Capsular polysaccharide transport system permease protein</fullName>
    </submittedName>
</protein>
<evidence type="ECO:0000256" key="3">
    <source>
        <dbReference type="SAM" id="Phobius"/>
    </source>
</evidence>
<evidence type="ECO:0000256" key="2">
    <source>
        <dbReference type="SAM" id="MobiDB-lite"/>
    </source>
</evidence>
<feature type="compositionally biased region" description="Pro residues" evidence="2">
    <location>
        <begin position="48"/>
        <end position="61"/>
    </location>
</feature>